<organism evidence="2 3">
    <name type="scientific">Billgrantia ethanolica</name>
    <dbReference type="NCBI Taxonomy" id="2733486"/>
    <lineage>
        <taxon>Bacteria</taxon>
        <taxon>Pseudomonadati</taxon>
        <taxon>Pseudomonadota</taxon>
        <taxon>Gammaproteobacteria</taxon>
        <taxon>Oceanospirillales</taxon>
        <taxon>Halomonadaceae</taxon>
        <taxon>Billgrantia</taxon>
    </lineage>
</organism>
<comment type="caution">
    <text evidence="2">The sequence shown here is derived from an EMBL/GenBank/DDBJ whole genome shotgun (WGS) entry which is preliminary data.</text>
</comment>
<sequence>TGALDAAAPFAARGAQARVVIAPERLEAALSAWGEAPPEVIAVNTESRHLPAAEAAERVATVTRRLAPYTPTVWFKKVDSTLRGQVVAESLAM</sequence>
<evidence type="ECO:0000313" key="3">
    <source>
        <dbReference type="Proteomes" id="UP001320168"/>
    </source>
</evidence>
<dbReference type="InterPro" id="IPR037051">
    <property type="entry name" value="4-carb_acid_sugar_kinase_N_sf"/>
</dbReference>
<keyword evidence="2" id="KW-0808">Transferase</keyword>
<feature type="non-terminal residue" evidence="2">
    <location>
        <position position="1"/>
    </location>
</feature>
<name>A0ABS9A9S6_9GAMM</name>
<evidence type="ECO:0000259" key="1">
    <source>
        <dbReference type="Pfam" id="PF07005"/>
    </source>
</evidence>
<dbReference type="GO" id="GO:0016301">
    <property type="term" value="F:kinase activity"/>
    <property type="evidence" value="ECO:0007669"/>
    <property type="project" value="UniProtKB-KW"/>
</dbReference>
<protein>
    <submittedName>
        <fullName evidence="2">Four-carbon acid sugar kinase family protein</fullName>
    </submittedName>
</protein>
<dbReference type="InterPro" id="IPR010737">
    <property type="entry name" value="4-carb_acid_sugar_kinase_N"/>
</dbReference>
<feature type="domain" description="Four-carbon acid sugar kinase N-terminal" evidence="1">
    <location>
        <begin position="1"/>
        <end position="90"/>
    </location>
</feature>
<dbReference type="Pfam" id="PF07005">
    <property type="entry name" value="SBD_N"/>
    <property type="match status" value="1"/>
</dbReference>
<reference evidence="2 3" key="1">
    <citation type="journal article" date="2021" name="Front. Microbiol.">
        <title>Aerobic Denitrification and Heterotrophic Sulfur Oxidation in the Genus Halomonas Revealed by Six Novel Species Characterizations and Genome-Based Analysis.</title>
        <authorList>
            <person name="Wang L."/>
            <person name="Shao Z."/>
        </authorList>
    </citation>
    <scope>NUCLEOTIDE SEQUENCE [LARGE SCALE GENOMIC DNA]</scope>
    <source>
        <strain evidence="2 3">MCCC 1A11081</strain>
    </source>
</reference>
<evidence type="ECO:0000313" key="2">
    <source>
        <dbReference type="EMBL" id="MCE8005395.1"/>
    </source>
</evidence>
<dbReference type="RefSeq" id="WP_234271885.1">
    <property type="nucleotide sequence ID" value="NZ_JABFTX010000059.1"/>
</dbReference>
<proteinExistence type="predicted"/>
<dbReference type="Proteomes" id="UP001320168">
    <property type="component" value="Unassembled WGS sequence"/>
</dbReference>
<dbReference type="EMBL" id="JABFTX010000059">
    <property type="protein sequence ID" value="MCE8005395.1"/>
    <property type="molecule type" value="Genomic_DNA"/>
</dbReference>
<feature type="non-terminal residue" evidence="2">
    <location>
        <position position="93"/>
    </location>
</feature>
<dbReference type="Gene3D" id="3.40.50.10840">
    <property type="entry name" value="Putative sugar-binding, N-terminal domain"/>
    <property type="match status" value="1"/>
</dbReference>
<keyword evidence="3" id="KW-1185">Reference proteome</keyword>
<accession>A0ABS9A9S6</accession>
<gene>
    <name evidence="2" type="ORF">HOP53_21475</name>
</gene>
<keyword evidence="2" id="KW-0418">Kinase</keyword>
<dbReference type="SUPFAM" id="SSF142764">
    <property type="entry name" value="YgbK-like"/>
    <property type="match status" value="1"/>
</dbReference>